<organism evidence="2 3">
    <name type="scientific">Citrullus colocynthis</name>
    <name type="common">colocynth</name>
    <dbReference type="NCBI Taxonomy" id="252529"/>
    <lineage>
        <taxon>Eukaryota</taxon>
        <taxon>Viridiplantae</taxon>
        <taxon>Streptophyta</taxon>
        <taxon>Embryophyta</taxon>
        <taxon>Tracheophyta</taxon>
        <taxon>Spermatophyta</taxon>
        <taxon>Magnoliopsida</taxon>
        <taxon>eudicotyledons</taxon>
        <taxon>Gunneridae</taxon>
        <taxon>Pentapetalae</taxon>
        <taxon>rosids</taxon>
        <taxon>fabids</taxon>
        <taxon>Cucurbitales</taxon>
        <taxon>Cucurbitaceae</taxon>
        <taxon>Benincaseae</taxon>
        <taxon>Citrullus</taxon>
    </lineage>
</organism>
<dbReference type="EMBL" id="OZ021737">
    <property type="protein sequence ID" value="CAK9317752.1"/>
    <property type="molecule type" value="Genomic_DNA"/>
</dbReference>
<proteinExistence type="predicted"/>
<evidence type="ECO:0000256" key="1">
    <source>
        <dbReference type="SAM" id="MobiDB-lite"/>
    </source>
</evidence>
<evidence type="ECO:0000313" key="2">
    <source>
        <dbReference type="EMBL" id="CAK9317752.1"/>
    </source>
</evidence>
<accession>A0ABP0YGL9</accession>
<feature type="region of interest" description="Disordered" evidence="1">
    <location>
        <begin position="50"/>
        <end position="74"/>
    </location>
</feature>
<keyword evidence="3" id="KW-1185">Reference proteome</keyword>
<dbReference type="Proteomes" id="UP001642487">
    <property type="component" value="Chromosome 3"/>
</dbReference>
<evidence type="ECO:0000313" key="3">
    <source>
        <dbReference type="Proteomes" id="UP001642487"/>
    </source>
</evidence>
<sequence>MDAFRRVMSSVPGLDDHDVNSGDLGMVGKMESRVVALEEKMHEVSNSVEALETKMESPVHRGQRSTSRISRQGR</sequence>
<protein>
    <submittedName>
        <fullName evidence="2">Uncharacterized protein</fullName>
    </submittedName>
</protein>
<name>A0ABP0YGL9_9ROSI</name>
<reference evidence="2 3" key="1">
    <citation type="submission" date="2024-03" db="EMBL/GenBank/DDBJ databases">
        <authorList>
            <person name="Gkanogiannis A."/>
            <person name="Becerra Lopez-Lavalle L."/>
        </authorList>
    </citation>
    <scope>NUCLEOTIDE SEQUENCE [LARGE SCALE GENOMIC DNA]</scope>
</reference>
<feature type="compositionally biased region" description="Polar residues" evidence="1">
    <location>
        <begin position="64"/>
        <end position="74"/>
    </location>
</feature>
<gene>
    <name evidence="2" type="ORF">CITCOLO1_LOCUS9699</name>
</gene>
<feature type="region of interest" description="Disordered" evidence="1">
    <location>
        <begin position="1"/>
        <end position="25"/>
    </location>
</feature>